<organism evidence="1 2">
    <name type="scientific">Natronoglomus mannanivorans</name>
    <dbReference type="NCBI Taxonomy" id="2979990"/>
    <lineage>
        <taxon>Archaea</taxon>
        <taxon>Methanobacteriati</taxon>
        <taxon>Methanobacteriota</taxon>
        <taxon>Stenosarchaea group</taxon>
        <taxon>Halobacteria</taxon>
        <taxon>Halobacteriales</taxon>
        <taxon>Natrialbaceae</taxon>
        <taxon>Natronoglomus</taxon>
    </lineage>
</organism>
<gene>
    <name evidence="1" type="ORF">OB960_18020</name>
</gene>
<comment type="caution">
    <text evidence="1">The sequence shown here is derived from an EMBL/GenBank/DDBJ whole genome shotgun (WGS) entry which is preliminary data.</text>
</comment>
<name>A0AAP3E348_9EURY</name>
<reference evidence="1" key="1">
    <citation type="submission" date="2022-09" db="EMBL/GenBank/DDBJ databases">
        <title>Enrichment on poylsaccharides allowed isolation of novel metabolic and taxonomic groups of Haloarchaea.</title>
        <authorList>
            <person name="Sorokin D.Y."/>
            <person name="Elcheninov A.G."/>
            <person name="Khizhniak T.V."/>
            <person name="Kolganova T.V."/>
            <person name="Kublanov I.V."/>
        </authorList>
    </citation>
    <scope>NUCLEOTIDE SEQUENCE</scope>
    <source>
        <strain evidence="1">AArc-xg1-1</strain>
    </source>
</reference>
<accession>A0AAP3E348</accession>
<proteinExistence type="predicted"/>
<evidence type="ECO:0000313" key="2">
    <source>
        <dbReference type="Proteomes" id="UP001321018"/>
    </source>
</evidence>
<dbReference type="AlphaFoldDB" id="A0AAP3E348"/>
<dbReference type="RefSeq" id="WP_338005106.1">
    <property type="nucleotide sequence ID" value="NZ_JAOPKA010000014.1"/>
</dbReference>
<dbReference type="EMBL" id="JAOPKA010000014">
    <property type="protein sequence ID" value="MCU4743288.1"/>
    <property type="molecule type" value="Genomic_DNA"/>
</dbReference>
<sequence length="174" mass="19973">MDDSAINDEWLDAYTTEEDVNAKYHLLRREAKRLRQHAERPADMKFTDDPAFLDLVRACNERVDGTLLVFAANDFGWPVALRPTGTSKQLQADVRTELLAEKYKSSPELDEIRRTLLDADVRVHQALVVRHSGDEIDYHLPGGWKVDTNFLTVREALGLIDYITHGHQREAILY</sequence>
<protein>
    <submittedName>
        <fullName evidence="1">Uncharacterized protein</fullName>
    </submittedName>
</protein>
<dbReference type="Proteomes" id="UP001321018">
    <property type="component" value="Unassembled WGS sequence"/>
</dbReference>
<evidence type="ECO:0000313" key="1">
    <source>
        <dbReference type="EMBL" id="MCU4743288.1"/>
    </source>
</evidence>